<dbReference type="EMBL" id="KZ820504">
    <property type="protein sequence ID" value="PWN47207.1"/>
    <property type="molecule type" value="Genomic_DNA"/>
</dbReference>
<reference evidence="1 2" key="1">
    <citation type="journal article" date="2018" name="Mol. Biol. Evol.">
        <title>Broad Genomic Sampling Reveals a Smut Pathogenic Ancestry of the Fungal Clade Ustilaginomycotina.</title>
        <authorList>
            <person name="Kijpornyongpan T."/>
            <person name="Mondo S.J."/>
            <person name="Barry K."/>
            <person name="Sandor L."/>
            <person name="Lee J."/>
            <person name="Lipzen A."/>
            <person name="Pangilinan J."/>
            <person name="LaButti K."/>
            <person name="Hainaut M."/>
            <person name="Henrissat B."/>
            <person name="Grigoriev I.V."/>
            <person name="Spatafora J.W."/>
            <person name="Aime M.C."/>
        </authorList>
    </citation>
    <scope>NUCLEOTIDE SEQUENCE [LARGE SCALE GENOMIC DNA]</scope>
    <source>
        <strain evidence="1 2">SA 807</strain>
    </source>
</reference>
<sequence length="787" mass="86417">MQPNFPPSSSFFIRTPESSTFGTVSASDHLEATPVTVFLRFGTVLGDRPPQLMELDSEEVEDCFFDLHRRYGVTSTDFREALETGALSSRQAPGTPRSSIRALPPPQAILDRISRSSSESSAMRTILSTYRRGGDPLLDWAAAHRFWGFVRVDAVPLDRGIVDMETEAALALVFPVWSAKSGPWIPIAVEEGVELPQGVTVPGCGQVREVTKTLTTTESGSFLRQDGHLKMHFKHHVLSRWIHEGRERRKGKGKGREEEREGEEERLPGINTVIVWARASKSDPTQGTIGSIFRQVLTMVGNPPPPIQRDWRNVGNVIVLEEVCSAYKHTLADRLAYVRARGPLQDGALVLTTSPERMTRHGSDLSLLPLSQLFSLNLQADPARWSSWESSRDKVEESLRLGNQLSRQQGLYSRHGRACSRFLDQGGGRTGYLERIREAMRVWADEVGLRKWILVARISPEMNPGGLSLQDGSRLRQLEVLGSLLPQDEGQRERERVSFQASAFQNPTAVVDLLRERGSLDGEGRKAILFTSLDRFARHEDWSQGRDQLRDAGVHLFGTVWPPKHMETLVGEDEDEDGQRNLFNASVPRAVKQVILSQQRYATSCSSALPFVLPISLDAGTLSERIEACLESIVRDSVDFVRGLTAGHRQGDPRLEIPACLEPKPMERGGNLAKARILEAELRQILPAGPSLQVINLTAKGVFICRCSQGLCNRGCLCDCTKCEANDRLLCPGRQGSRSTCPEMCICVCNDHHRRETQMGTLEGPGDGGGGGGGGGEGGGGGGGGGG</sequence>
<gene>
    <name evidence="1" type="ORF">IE53DRAFT_390657</name>
</gene>
<name>A0ACD0NN08_9BASI</name>
<accession>A0ACD0NN08</accession>
<feature type="non-terminal residue" evidence="1">
    <location>
        <position position="787"/>
    </location>
</feature>
<evidence type="ECO:0000313" key="1">
    <source>
        <dbReference type="EMBL" id="PWN47207.1"/>
    </source>
</evidence>
<dbReference type="Proteomes" id="UP000245626">
    <property type="component" value="Unassembled WGS sequence"/>
</dbReference>
<keyword evidence="2" id="KW-1185">Reference proteome</keyword>
<proteinExistence type="predicted"/>
<protein>
    <submittedName>
        <fullName evidence="1">Uncharacterized protein</fullName>
    </submittedName>
</protein>
<evidence type="ECO:0000313" key="2">
    <source>
        <dbReference type="Proteomes" id="UP000245626"/>
    </source>
</evidence>
<organism evidence="1 2">
    <name type="scientific">Violaceomyces palustris</name>
    <dbReference type="NCBI Taxonomy" id="1673888"/>
    <lineage>
        <taxon>Eukaryota</taxon>
        <taxon>Fungi</taxon>
        <taxon>Dikarya</taxon>
        <taxon>Basidiomycota</taxon>
        <taxon>Ustilaginomycotina</taxon>
        <taxon>Ustilaginomycetes</taxon>
        <taxon>Violaceomycetales</taxon>
        <taxon>Violaceomycetaceae</taxon>
        <taxon>Violaceomyces</taxon>
    </lineage>
</organism>